<dbReference type="AlphaFoldDB" id="A0A3P2RDV4"/>
<protein>
    <recommendedName>
        <fullName evidence="3">Serine hydrolase family protein</fullName>
    </recommendedName>
</protein>
<dbReference type="Pfam" id="PF06821">
    <property type="entry name" value="Ser_hydrolase"/>
    <property type="match status" value="1"/>
</dbReference>
<dbReference type="Proteomes" id="UP000275836">
    <property type="component" value="Unassembled WGS sequence"/>
</dbReference>
<dbReference type="PANTHER" id="PTHR15394:SF3">
    <property type="entry name" value="SERINE HYDROLASE RBBP9"/>
    <property type="match status" value="1"/>
</dbReference>
<dbReference type="GO" id="GO:0016787">
    <property type="term" value="F:hydrolase activity"/>
    <property type="evidence" value="ECO:0007669"/>
    <property type="project" value="InterPro"/>
</dbReference>
<comment type="caution">
    <text evidence="1">The sequence shown here is derived from an EMBL/GenBank/DDBJ whole genome shotgun (WGS) entry which is preliminary data.</text>
</comment>
<evidence type="ECO:0000313" key="2">
    <source>
        <dbReference type="Proteomes" id="UP000275836"/>
    </source>
</evidence>
<evidence type="ECO:0008006" key="3">
    <source>
        <dbReference type="Google" id="ProtNLM"/>
    </source>
</evidence>
<dbReference type="EMBL" id="RHGY01000001">
    <property type="protein sequence ID" value="RRG18814.1"/>
    <property type="molecule type" value="Genomic_DNA"/>
</dbReference>
<organism evidence="1 2">
    <name type="scientific">Weissella viridescens</name>
    <name type="common">Lactobacillus viridescens</name>
    <dbReference type="NCBI Taxonomy" id="1629"/>
    <lineage>
        <taxon>Bacteria</taxon>
        <taxon>Bacillati</taxon>
        <taxon>Bacillota</taxon>
        <taxon>Bacilli</taxon>
        <taxon>Lactobacillales</taxon>
        <taxon>Lactobacillaceae</taxon>
        <taxon>Weissella</taxon>
    </lineage>
</organism>
<dbReference type="OrthoDB" id="9804993at2"/>
<dbReference type="Gene3D" id="3.40.50.1820">
    <property type="entry name" value="alpha/beta hydrolase"/>
    <property type="match status" value="1"/>
</dbReference>
<dbReference type="SUPFAM" id="SSF53474">
    <property type="entry name" value="alpha/beta-Hydrolases"/>
    <property type="match status" value="1"/>
</dbReference>
<name>A0A3P2RDV4_WEIVI</name>
<sequence length="186" mass="20662">MRCDMNYYIVPGYGANANADWFEWLDQYIVAHRQGSVQRLALPEDDDLDLSAWTTYLTKTIDATQANCLIGHSLGVLRILSYLMATNGQPVSVLLVGGFNQSLPAFPELDRLLPQTLDEEQLRKRIARGVMVTAQDDPVVPWQLSFDLASTLGIDCFVRPTGGHFLGRRAPVIGEIVAGMQKWPLA</sequence>
<evidence type="ECO:0000313" key="1">
    <source>
        <dbReference type="EMBL" id="RRG18814.1"/>
    </source>
</evidence>
<accession>A0A3P2RDV4</accession>
<dbReference type="InterPro" id="IPR010662">
    <property type="entry name" value="RBBP9/YdeN"/>
</dbReference>
<reference evidence="1 2" key="1">
    <citation type="submission" date="2018-10" db="EMBL/GenBank/DDBJ databases">
        <title>Draft genome sequence of Weissella viridescens UCO-SMC3.</title>
        <authorList>
            <person name="Garcia-Cancino A."/>
            <person name="Espinoza-Monje M."/>
            <person name="Albarracin L."/>
            <person name="Garcia-Castillo V."/>
            <person name="Campos-Martin J."/>
            <person name="Nakano Y."/>
            <person name="Guitierrez-Zamorano C."/>
            <person name="Ikeda-Ohtsubo W."/>
            <person name="Morita H."/>
            <person name="Kitazawa H."/>
            <person name="Villena J."/>
        </authorList>
    </citation>
    <scope>NUCLEOTIDE SEQUENCE [LARGE SCALE GENOMIC DNA]</scope>
    <source>
        <strain evidence="1 2">UCO-SMC3</strain>
    </source>
</reference>
<gene>
    <name evidence="1" type="ORF">D3P96_02180</name>
</gene>
<dbReference type="InterPro" id="IPR029058">
    <property type="entry name" value="AB_hydrolase_fold"/>
</dbReference>
<proteinExistence type="predicted"/>
<dbReference type="PANTHER" id="PTHR15394">
    <property type="entry name" value="SERINE HYDROLASE RBBP9"/>
    <property type="match status" value="1"/>
</dbReference>